<sequence length="42" mass="4722">MDTLTFALCVFGLAILAFVILAISKKNAWLDLRIRMGVRPDK</sequence>
<organism evidence="1 2">
    <name type="scientific">Desulfovibrio subterraneus</name>
    <dbReference type="NCBI Taxonomy" id="2718620"/>
    <lineage>
        <taxon>Bacteria</taxon>
        <taxon>Pseudomonadati</taxon>
        <taxon>Thermodesulfobacteriota</taxon>
        <taxon>Desulfovibrionia</taxon>
        <taxon>Desulfovibrionales</taxon>
        <taxon>Desulfovibrionaceae</taxon>
        <taxon>Desulfovibrio</taxon>
    </lineage>
</organism>
<dbReference type="AlphaFoldDB" id="A0A7J0BKB0"/>
<evidence type="ECO:0000313" key="1">
    <source>
        <dbReference type="EMBL" id="GFM34223.1"/>
    </source>
</evidence>
<keyword evidence="2" id="KW-1185">Reference proteome</keyword>
<protein>
    <submittedName>
        <fullName evidence="1">Uncharacterized protein</fullName>
    </submittedName>
</protein>
<accession>A0A7J0BKB0</accession>
<evidence type="ECO:0000313" key="2">
    <source>
        <dbReference type="Proteomes" id="UP000503840"/>
    </source>
</evidence>
<name>A0A7J0BKB0_9BACT</name>
<reference evidence="1 2" key="1">
    <citation type="submission" date="2020-05" db="EMBL/GenBank/DDBJ databases">
        <title>Draft genome sequence of Desulfovibrio sp. strain HN2T.</title>
        <authorList>
            <person name="Ueno A."/>
            <person name="Tamazawa S."/>
            <person name="Tamamura S."/>
            <person name="Murakami T."/>
            <person name="Kiyama T."/>
            <person name="Inomata H."/>
            <person name="Amano Y."/>
            <person name="Miyakawa K."/>
            <person name="Tamaki H."/>
            <person name="Naganuma T."/>
            <person name="Kaneko K."/>
        </authorList>
    </citation>
    <scope>NUCLEOTIDE SEQUENCE [LARGE SCALE GENOMIC DNA]</scope>
    <source>
        <strain evidence="1 2">HN2</strain>
    </source>
</reference>
<proteinExistence type="predicted"/>
<gene>
    <name evidence="1" type="ORF">DSM101010T_25880</name>
</gene>
<comment type="caution">
    <text evidence="1">The sequence shown here is derived from an EMBL/GenBank/DDBJ whole genome shotgun (WGS) entry which is preliminary data.</text>
</comment>
<dbReference type="Proteomes" id="UP000503840">
    <property type="component" value="Unassembled WGS sequence"/>
</dbReference>
<dbReference type="EMBL" id="BLVO01000013">
    <property type="protein sequence ID" value="GFM34223.1"/>
    <property type="molecule type" value="Genomic_DNA"/>
</dbReference>